<evidence type="ECO:0000259" key="11">
    <source>
        <dbReference type="PROSITE" id="PS50112"/>
    </source>
</evidence>
<dbReference type="SMART" id="SM00387">
    <property type="entry name" value="HATPase_c"/>
    <property type="match status" value="1"/>
</dbReference>
<reference evidence="13 14" key="1">
    <citation type="submission" date="2018-08" db="EMBL/GenBank/DDBJ databases">
        <title>Salinimonas sediminis sp. nov., a piezophilic bacterium isolated from a deep-sea sediment sample from the New Britain Trench.</title>
        <authorList>
            <person name="Cao J."/>
        </authorList>
    </citation>
    <scope>NUCLEOTIDE SEQUENCE [LARGE SCALE GENOMIC DNA]</scope>
    <source>
        <strain evidence="13 14">N102</strain>
    </source>
</reference>
<sequence>MARAITDGVLSTVLATVIDGFIIIDQHGTIVSFNPAAERIFGYSEQEVVGQKINLLMPEPYHTHHHQYLTNYLTTGDKKIIGQGREIEARRKDGNTFPMEASVNEMVLEDQRYFLGTIKDISERKAREAALKASLKYVDTLMNTVLDGLVTMTESGVIRSFNYAAQQMFGYHEHEVIGLKINALMPEPYRSRRAEYLQHYLHQSAEPVVGKGREIMAQRKNGEIFAMEVGVNDMVFEHERILVSTIRDISQRKQAEDAIQSFVKKLQISNEELDQFAYIASHDLKEPLRGLANNALFLHEDFAELLGEAGTRRIMRMRFLCERMEKLVDTLLYYSRLGRQALAVEATALDPMIDSILAMFETEAIDGTITFLRPQIMPTIVCDVPRTNELFRNLISNALKYNNKAHKTVEIGVCETLCPATGKAEPQTFYVKDNGMGISAEFHTDIFRIFKRLNEEDDTMRGTGVGLTFVKKIVERHGGAIWLNSTPGEGTCFYFTLKMEHQT</sequence>
<dbReference type="Gene3D" id="3.30.565.10">
    <property type="entry name" value="Histidine kinase-like ATPase, C-terminal domain"/>
    <property type="match status" value="1"/>
</dbReference>
<dbReference type="InterPro" id="IPR001610">
    <property type="entry name" value="PAC"/>
</dbReference>
<evidence type="ECO:0000313" key="13">
    <source>
        <dbReference type="EMBL" id="AXR08539.1"/>
    </source>
</evidence>
<dbReference type="Gene3D" id="3.30.450.20">
    <property type="entry name" value="PAS domain"/>
    <property type="match status" value="2"/>
</dbReference>
<evidence type="ECO:0000256" key="6">
    <source>
        <dbReference type="ARBA" id="ARBA00022777"/>
    </source>
</evidence>
<evidence type="ECO:0000256" key="8">
    <source>
        <dbReference type="ARBA" id="ARBA00059827"/>
    </source>
</evidence>
<evidence type="ECO:0000256" key="1">
    <source>
        <dbReference type="ARBA" id="ARBA00000085"/>
    </source>
</evidence>
<dbReference type="InterPro" id="IPR013767">
    <property type="entry name" value="PAS_fold"/>
</dbReference>
<dbReference type="AlphaFoldDB" id="A0A346NSN2"/>
<feature type="domain" description="PAC" evidence="12">
    <location>
        <begin position="83"/>
        <end position="133"/>
    </location>
</feature>
<dbReference type="GO" id="GO:0006355">
    <property type="term" value="P:regulation of DNA-templated transcription"/>
    <property type="evidence" value="ECO:0007669"/>
    <property type="project" value="InterPro"/>
</dbReference>
<dbReference type="Pfam" id="PF02518">
    <property type="entry name" value="HATPase_c"/>
    <property type="match status" value="1"/>
</dbReference>
<feature type="domain" description="PAS" evidence="11">
    <location>
        <begin position="6"/>
        <end position="76"/>
    </location>
</feature>
<evidence type="ECO:0000256" key="2">
    <source>
        <dbReference type="ARBA" id="ARBA00012438"/>
    </source>
</evidence>
<feature type="domain" description="Histidine kinase" evidence="10">
    <location>
        <begin position="279"/>
        <end position="501"/>
    </location>
</feature>
<dbReference type="SUPFAM" id="SSF47384">
    <property type="entry name" value="Homodimeric domain of signal transducing histidine kinase"/>
    <property type="match status" value="1"/>
</dbReference>
<keyword evidence="6" id="KW-0418">Kinase</keyword>
<dbReference type="PROSITE" id="PS50113">
    <property type="entry name" value="PAC"/>
    <property type="match status" value="2"/>
</dbReference>
<feature type="domain" description="PAC" evidence="12">
    <location>
        <begin position="211"/>
        <end position="261"/>
    </location>
</feature>
<dbReference type="RefSeq" id="WP_117318790.1">
    <property type="nucleotide sequence ID" value="NZ_CP031769.1"/>
</dbReference>
<dbReference type="KEGG" id="salm:D0Y50_14185"/>
<keyword evidence="3" id="KW-0597">Phosphoprotein</keyword>
<evidence type="ECO:0000256" key="3">
    <source>
        <dbReference type="ARBA" id="ARBA00022553"/>
    </source>
</evidence>
<evidence type="ECO:0000259" key="12">
    <source>
        <dbReference type="PROSITE" id="PS50113"/>
    </source>
</evidence>
<evidence type="ECO:0000259" key="10">
    <source>
        <dbReference type="PROSITE" id="PS50109"/>
    </source>
</evidence>
<dbReference type="InterPro" id="IPR003661">
    <property type="entry name" value="HisK_dim/P_dom"/>
</dbReference>
<comment type="catalytic activity">
    <reaction evidence="1">
        <text>ATP + protein L-histidine = ADP + protein N-phospho-L-histidine.</text>
        <dbReference type="EC" id="2.7.13.3"/>
    </reaction>
</comment>
<dbReference type="FunFam" id="3.30.450.20:FF:000060">
    <property type="entry name" value="Sensor protein FixL"/>
    <property type="match status" value="1"/>
</dbReference>
<dbReference type="Proteomes" id="UP000262073">
    <property type="component" value="Chromosome"/>
</dbReference>
<organism evidence="13 14">
    <name type="scientific">Salinimonas sediminis</name>
    <dbReference type="NCBI Taxonomy" id="2303538"/>
    <lineage>
        <taxon>Bacteria</taxon>
        <taxon>Pseudomonadati</taxon>
        <taxon>Pseudomonadota</taxon>
        <taxon>Gammaproteobacteria</taxon>
        <taxon>Alteromonadales</taxon>
        <taxon>Alteromonadaceae</taxon>
        <taxon>Alteromonas/Salinimonas group</taxon>
        <taxon>Salinimonas</taxon>
    </lineage>
</organism>
<dbReference type="PANTHER" id="PTHR43304:SF1">
    <property type="entry name" value="PAC DOMAIN-CONTAINING PROTEIN"/>
    <property type="match status" value="1"/>
</dbReference>
<dbReference type="InterPro" id="IPR005467">
    <property type="entry name" value="His_kinase_dom"/>
</dbReference>
<proteinExistence type="predicted"/>
<dbReference type="SMART" id="SM00086">
    <property type="entry name" value="PAC"/>
    <property type="match status" value="2"/>
</dbReference>
<dbReference type="PRINTS" id="PR00344">
    <property type="entry name" value="BCTRLSENSOR"/>
</dbReference>
<dbReference type="InterPro" id="IPR004358">
    <property type="entry name" value="Sig_transdc_His_kin-like_C"/>
</dbReference>
<dbReference type="InterPro" id="IPR000014">
    <property type="entry name" value="PAS"/>
</dbReference>
<dbReference type="SUPFAM" id="SSF55874">
    <property type="entry name" value="ATPase domain of HSP90 chaperone/DNA topoisomerase II/histidine kinase"/>
    <property type="match status" value="1"/>
</dbReference>
<keyword evidence="14" id="KW-1185">Reference proteome</keyword>
<comment type="function">
    <text evidence="8">Putative oxygen sensor; modulates the activity of FixJ, a transcriptional activator of nitrogen fixation fixK gene. FixL probably acts as a kinase that phosphorylates FixJ.</text>
</comment>
<dbReference type="GO" id="GO:0005524">
    <property type="term" value="F:ATP binding"/>
    <property type="evidence" value="ECO:0007669"/>
    <property type="project" value="UniProtKB-KW"/>
</dbReference>
<evidence type="ECO:0000256" key="4">
    <source>
        <dbReference type="ARBA" id="ARBA00022679"/>
    </source>
</evidence>
<dbReference type="InterPro" id="IPR003594">
    <property type="entry name" value="HATPase_dom"/>
</dbReference>
<dbReference type="SUPFAM" id="SSF55785">
    <property type="entry name" value="PYP-like sensor domain (PAS domain)"/>
    <property type="match status" value="2"/>
</dbReference>
<dbReference type="InterPro" id="IPR036097">
    <property type="entry name" value="HisK_dim/P_sf"/>
</dbReference>
<evidence type="ECO:0000256" key="7">
    <source>
        <dbReference type="ARBA" id="ARBA00022840"/>
    </source>
</evidence>
<dbReference type="InterPro" id="IPR000700">
    <property type="entry name" value="PAS-assoc_C"/>
</dbReference>
<protein>
    <recommendedName>
        <fullName evidence="9">Sensor protein FixL</fullName>
        <ecNumber evidence="2">2.7.13.3</ecNumber>
    </recommendedName>
</protein>
<dbReference type="InterPro" id="IPR052162">
    <property type="entry name" value="Sensor_kinase/Photoreceptor"/>
</dbReference>
<dbReference type="CDD" id="cd00130">
    <property type="entry name" value="PAS"/>
    <property type="match status" value="2"/>
</dbReference>
<dbReference type="EC" id="2.7.13.3" evidence="2"/>
<dbReference type="PANTHER" id="PTHR43304">
    <property type="entry name" value="PHYTOCHROME-LIKE PROTEIN CPH1"/>
    <property type="match status" value="1"/>
</dbReference>
<feature type="domain" description="PAS" evidence="11">
    <location>
        <begin position="134"/>
        <end position="204"/>
    </location>
</feature>
<keyword evidence="5" id="KW-0547">Nucleotide-binding</keyword>
<dbReference type="OrthoDB" id="7052769at2"/>
<dbReference type="EMBL" id="CP031769">
    <property type="protein sequence ID" value="AXR08539.1"/>
    <property type="molecule type" value="Genomic_DNA"/>
</dbReference>
<keyword evidence="4" id="KW-0808">Transferase</keyword>
<gene>
    <name evidence="13" type="ORF">D0Y50_14185</name>
</gene>
<evidence type="ECO:0000256" key="9">
    <source>
        <dbReference type="ARBA" id="ARBA00070616"/>
    </source>
</evidence>
<dbReference type="Gene3D" id="1.10.287.130">
    <property type="match status" value="1"/>
</dbReference>
<accession>A0A346NSN2</accession>
<keyword evidence="7" id="KW-0067">ATP-binding</keyword>
<dbReference type="PROSITE" id="PS50112">
    <property type="entry name" value="PAS"/>
    <property type="match status" value="2"/>
</dbReference>
<dbReference type="SMART" id="SM00388">
    <property type="entry name" value="HisKA"/>
    <property type="match status" value="1"/>
</dbReference>
<dbReference type="PROSITE" id="PS50109">
    <property type="entry name" value="HIS_KIN"/>
    <property type="match status" value="1"/>
</dbReference>
<dbReference type="SMART" id="SM00091">
    <property type="entry name" value="PAS"/>
    <property type="match status" value="2"/>
</dbReference>
<dbReference type="InterPro" id="IPR036890">
    <property type="entry name" value="HATPase_C_sf"/>
</dbReference>
<dbReference type="NCBIfam" id="TIGR00229">
    <property type="entry name" value="sensory_box"/>
    <property type="match status" value="2"/>
</dbReference>
<evidence type="ECO:0000313" key="14">
    <source>
        <dbReference type="Proteomes" id="UP000262073"/>
    </source>
</evidence>
<dbReference type="CDD" id="cd00082">
    <property type="entry name" value="HisKA"/>
    <property type="match status" value="1"/>
</dbReference>
<dbReference type="InterPro" id="IPR035965">
    <property type="entry name" value="PAS-like_dom_sf"/>
</dbReference>
<name>A0A346NSN2_9ALTE</name>
<dbReference type="GO" id="GO:0000155">
    <property type="term" value="F:phosphorelay sensor kinase activity"/>
    <property type="evidence" value="ECO:0007669"/>
    <property type="project" value="InterPro"/>
</dbReference>
<evidence type="ECO:0000256" key="5">
    <source>
        <dbReference type="ARBA" id="ARBA00022741"/>
    </source>
</evidence>
<dbReference type="Pfam" id="PF00989">
    <property type="entry name" value="PAS"/>
    <property type="match status" value="2"/>
</dbReference>